<reference evidence="1" key="1">
    <citation type="submission" date="2023-04" db="EMBL/GenBank/DDBJ databases">
        <title>Draft Genome sequencing of Naganishia species isolated from polar environments using Oxford Nanopore Technology.</title>
        <authorList>
            <person name="Leo P."/>
            <person name="Venkateswaran K."/>
        </authorList>
    </citation>
    <scope>NUCLEOTIDE SEQUENCE</scope>
    <source>
        <strain evidence="1">MNA-CCFEE 5261</strain>
    </source>
</reference>
<organism evidence="1 2">
    <name type="scientific">Naganishia cerealis</name>
    <dbReference type="NCBI Taxonomy" id="610337"/>
    <lineage>
        <taxon>Eukaryota</taxon>
        <taxon>Fungi</taxon>
        <taxon>Dikarya</taxon>
        <taxon>Basidiomycota</taxon>
        <taxon>Agaricomycotina</taxon>
        <taxon>Tremellomycetes</taxon>
        <taxon>Filobasidiales</taxon>
        <taxon>Filobasidiaceae</taxon>
        <taxon>Naganishia</taxon>
    </lineage>
</organism>
<comment type="caution">
    <text evidence="1">The sequence shown here is derived from an EMBL/GenBank/DDBJ whole genome shotgun (WGS) entry which is preliminary data.</text>
</comment>
<dbReference type="Proteomes" id="UP001241377">
    <property type="component" value="Unassembled WGS sequence"/>
</dbReference>
<sequence>MLMAGELTTQFAHENAALSQERERRQAMPNRVIQTGGVITIADAIRMKRSRENGEDEKEKRAEMRRQKKRDKLIAEDNTRLLAAGQEPSPDGDPNFNPDYMDWDSAKKTDRYREWHDRYQQLCQEDSATRLTSAGDYPTDNDEGDDAVNSEAEEDEIGGFSDYGSF</sequence>
<protein>
    <submittedName>
        <fullName evidence="1">Uncharacterized protein</fullName>
    </submittedName>
</protein>
<accession>A0ACC2VDK6</accession>
<name>A0ACC2VDK6_9TREE</name>
<gene>
    <name evidence="1" type="ORF">QFC19_006750</name>
</gene>
<proteinExistence type="predicted"/>
<keyword evidence="2" id="KW-1185">Reference proteome</keyword>
<dbReference type="EMBL" id="JASBWR010000085">
    <property type="protein sequence ID" value="KAJ9097480.1"/>
    <property type="molecule type" value="Genomic_DNA"/>
</dbReference>
<evidence type="ECO:0000313" key="2">
    <source>
        <dbReference type="Proteomes" id="UP001241377"/>
    </source>
</evidence>
<evidence type="ECO:0000313" key="1">
    <source>
        <dbReference type="EMBL" id="KAJ9097480.1"/>
    </source>
</evidence>